<evidence type="ECO:0000256" key="1">
    <source>
        <dbReference type="SAM" id="MobiDB-lite"/>
    </source>
</evidence>
<comment type="caution">
    <text evidence="2">The sequence shown here is derived from an EMBL/GenBank/DDBJ whole genome shotgun (WGS) entry which is preliminary data.</text>
</comment>
<proteinExistence type="predicted"/>
<keyword evidence="3" id="KW-1185">Reference proteome</keyword>
<evidence type="ECO:0000313" key="3">
    <source>
        <dbReference type="Proteomes" id="UP000324222"/>
    </source>
</evidence>
<sequence>MHDDFYYNSVKKEERDYSKKLKQTGGGPPPSPPKFSEEHDLLSETLAAELKMGQKTFDTFSANSATAKYTGYTVN</sequence>
<protein>
    <submittedName>
        <fullName evidence="2">Uncharacterized protein</fullName>
    </submittedName>
</protein>
<name>A0A5B7K1B3_PORTR</name>
<evidence type="ECO:0000313" key="2">
    <source>
        <dbReference type="EMBL" id="MPD00414.1"/>
    </source>
</evidence>
<dbReference type="Proteomes" id="UP000324222">
    <property type="component" value="Unassembled WGS sequence"/>
</dbReference>
<feature type="region of interest" description="Disordered" evidence="1">
    <location>
        <begin position="16"/>
        <end position="37"/>
    </location>
</feature>
<accession>A0A5B7K1B3</accession>
<gene>
    <name evidence="2" type="ORF">E2C01_095884</name>
</gene>
<dbReference type="EMBL" id="VSRR010122772">
    <property type="protein sequence ID" value="MPD00414.1"/>
    <property type="molecule type" value="Genomic_DNA"/>
</dbReference>
<organism evidence="2 3">
    <name type="scientific">Portunus trituberculatus</name>
    <name type="common">Swimming crab</name>
    <name type="synonym">Neptunus trituberculatus</name>
    <dbReference type="NCBI Taxonomy" id="210409"/>
    <lineage>
        <taxon>Eukaryota</taxon>
        <taxon>Metazoa</taxon>
        <taxon>Ecdysozoa</taxon>
        <taxon>Arthropoda</taxon>
        <taxon>Crustacea</taxon>
        <taxon>Multicrustacea</taxon>
        <taxon>Malacostraca</taxon>
        <taxon>Eumalacostraca</taxon>
        <taxon>Eucarida</taxon>
        <taxon>Decapoda</taxon>
        <taxon>Pleocyemata</taxon>
        <taxon>Brachyura</taxon>
        <taxon>Eubrachyura</taxon>
        <taxon>Portunoidea</taxon>
        <taxon>Portunidae</taxon>
        <taxon>Portuninae</taxon>
        <taxon>Portunus</taxon>
    </lineage>
</organism>
<reference evidence="2 3" key="1">
    <citation type="submission" date="2019-05" db="EMBL/GenBank/DDBJ databases">
        <title>Another draft genome of Portunus trituberculatus and its Hox gene families provides insights of decapod evolution.</title>
        <authorList>
            <person name="Jeong J.-H."/>
            <person name="Song I."/>
            <person name="Kim S."/>
            <person name="Choi T."/>
            <person name="Kim D."/>
            <person name="Ryu S."/>
            <person name="Kim W."/>
        </authorList>
    </citation>
    <scope>NUCLEOTIDE SEQUENCE [LARGE SCALE GENOMIC DNA]</scope>
    <source>
        <tissue evidence="2">Muscle</tissue>
    </source>
</reference>
<dbReference type="AlphaFoldDB" id="A0A5B7K1B3"/>